<dbReference type="GO" id="GO:0032784">
    <property type="term" value="P:regulation of DNA-templated transcription elongation"/>
    <property type="evidence" value="ECO:0007669"/>
    <property type="project" value="InterPro"/>
</dbReference>
<dbReference type="GO" id="GO:0006354">
    <property type="term" value="P:DNA-templated transcription elongation"/>
    <property type="evidence" value="ECO:0007669"/>
    <property type="project" value="TreeGrafter"/>
</dbReference>
<dbReference type="Pfam" id="PF01272">
    <property type="entry name" value="GreA_GreB"/>
    <property type="match status" value="1"/>
</dbReference>
<dbReference type="PROSITE" id="PS00830">
    <property type="entry name" value="GREAB_2"/>
    <property type="match status" value="1"/>
</dbReference>
<accession>A0A848FCT4</accession>
<dbReference type="RefSeq" id="WP_169160666.1">
    <property type="nucleotide sequence ID" value="NZ_JABBFW010000007.1"/>
</dbReference>
<evidence type="ECO:0000313" key="2">
    <source>
        <dbReference type="EMBL" id="NML15761.1"/>
    </source>
</evidence>
<dbReference type="GO" id="GO:0003677">
    <property type="term" value="F:DNA binding"/>
    <property type="evidence" value="ECO:0007669"/>
    <property type="project" value="InterPro"/>
</dbReference>
<dbReference type="InterPro" id="IPR036953">
    <property type="entry name" value="GreA/GreB_C_sf"/>
</dbReference>
<dbReference type="InterPro" id="IPR001437">
    <property type="entry name" value="Tscrpt_elong_fac_GreA/B_C"/>
</dbReference>
<evidence type="ECO:0000313" key="3">
    <source>
        <dbReference type="Proteomes" id="UP000574067"/>
    </source>
</evidence>
<keyword evidence="2" id="KW-0251">Elongation factor</keyword>
<feature type="domain" description="Transcription elongation factor GreA/GreB C-terminal" evidence="1">
    <location>
        <begin position="49"/>
        <end position="124"/>
    </location>
</feature>
<dbReference type="GO" id="GO:0003746">
    <property type="term" value="F:translation elongation factor activity"/>
    <property type="evidence" value="ECO:0007669"/>
    <property type="project" value="UniProtKB-KW"/>
</dbReference>
<sequence length="135" mass="14787">MHILSAEERTLTELDYSRIGRLIKHRPEGGHPLASVLHQADLLSPREVPPDVVTMHSRIRLSDLETGTPLTLTLCYPPDAEPGRGFVSVLSPVGMAVLGLRVGEVARWRLPSGWEGAARVEAIEFQPEASGIYTL</sequence>
<protein>
    <submittedName>
        <fullName evidence="2">Transcription elongation factor GreAB</fullName>
    </submittedName>
</protein>
<dbReference type="SUPFAM" id="SSF54534">
    <property type="entry name" value="FKBP-like"/>
    <property type="match status" value="1"/>
</dbReference>
<dbReference type="AlphaFoldDB" id="A0A848FCT4"/>
<comment type="caution">
    <text evidence="2">The sequence shown here is derived from an EMBL/GenBank/DDBJ whole genome shotgun (WGS) entry which is preliminary data.</text>
</comment>
<dbReference type="InterPro" id="IPR018151">
    <property type="entry name" value="TF_GreA/GreB_CS"/>
</dbReference>
<dbReference type="PANTHER" id="PTHR30437:SF5">
    <property type="entry name" value="REGULATOR OF NUCLEOSIDE DIPHOSPHATE KINASE"/>
    <property type="match status" value="1"/>
</dbReference>
<gene>
    <name evidence="2" type="ORF">HHL10_12345</name>
</gene>
<keyword evidence="2" id="KW-0648">Protein biosynthesis</keyword>
<dbReference type="Proteomes" id="UP000574067">
    <property type="component" value="Unassembled WGS sequence"/>
</dbReference>
<evidence type="ECO:0000259" key="1">
    <source>
        <dbReference type="Pfam" id="PF01272"/>
    </source>
</evidence>
<dbReference type="GO" id="GO:0070063">
    <property type="term" value="F:RNA polymerase binding"/>
    <property type="evidence" value="ECO:0007669"/>
    <property type="project" value="InterPro"/>
</dbReference>
<dbReference type="EMBL" id="JABBFW010000007">
    <property type="protein sequence ID" value="NML15761.1"/>
    <property type="molecule type" value="Genomic_DNA"/>
</dbReference>
<keyword evidence="3" id="KW-1185">Reference proteome</keyword>
<name>A0A848FCT4_9BURK</name>
<reference evidence="2 3" key="1">
    <citation type="submission" date="2020-04" db="EMBL/GenBank/DDBJ databases">
        <title>Azohydromonas sp. isolated from soil.</title>
        <authorList>
            <person name="Dahal R.H."/>
        </authorList>
    </citation>
    <scope>NUCLEOTIDE SEQUENCE [LARGE SCALE GENOMIC DNA]</scope>
    <source>
        <strain evidence="2 3">G-1-1-14</strain>
    </source>
</reference>
<dbReference type="Gene3D" id="3.10.50.30">
    <property type="entry name" value="Transcription elongation factor, GreA/GreB, C-terminal domain"/>
    <property type="match status" value="1"/>
</dbReference>
<proteinExistence type="predicted"/>
<dbReference type="InterPro" id="IPR023459">
    <property type="entry name" value="Tscrpt_elong_fac_GreA/B_fam"/>
</dbReference>
<organism evidence="2 3">
    <name type="scientific">Azohydromonas caseinilytica</name>
    <dbReference type="NCBI Taxonomy" id="2728836"/>
    <lineage>
        <taxon>Bacteria</taxon>
        <taxon>Pseudomonadati</taxon>
        <taxon>Pseudomonadota</taxon>
        <taxon>Betaproteobacteria</taxon>
        <taxon>Burkholderiales</taxon>
        <taxon>Sphaerotilaceae</taxon>
        <taxon>Azohydromonas</taxon>
    </lineage>
</organism>
<dbReference type="PANTHER" id="PTHR30437">
    <property type="entry name" value="TRANSCRIPTION ELONGATION FACTOR GREA"/>
    <property type="match status" value="1"/>
</dbReference>